<dbReference type="Proteomes" id="UP000325081">
    <property type="component" value="Unassembled WGS sequence"/>
</dbReference>
<sequence>MLLAVRWQLEVAATQGWNKVACLLNSASFVLKLKDRRAGPSRRDTLNGPSDGQFFLATPLRPSRRYTSLLHDGRHAATISTGIQRLQVLPTVAPRPSLAPLRDRSPRRVKTAAPLRTFLPRHAVSSTP</sequence>
<accession>A0A5A7PMA5</accession>
<evidence type="ECO:0000313" key="2">
    <source>
        <dbReference type="Proteomes" id="UP000325081"/>
    </source>
</evidence>
<proteinExistence type="predicted"/>
<comment type="caution">
    <text evidence="1">The sequence shown here is derived from an EMBL/GenBank/DDBJ whole genome shotgun (WGS) entry which is preliminary data.</text>
</comment>
<protein>
    <submittedName>
        <fullName evidence="1">Coat protein</fullName>
    </submittedName>
</protein>
<gene>
    <name evidence="1" type="ORF">STAS_10020</name>
</gene>
<reference evidence="2" key="1">
    <citation type="journal article" date="2019" name="Curr. Biol.">
        <title>Genome Sequence of Striga asiatica Provides Insight into the Evolution of Plant Parasitism.</title>
        <authorList>
            <person name="Yoshida S."/>
            <person name="Kim S."/>
            <person name="Wafula E.K."/>
            <person name="Tanskanen J."/>
            <person name="Kim Y.M."/>
            <person name="Honaas L."/>
            <person name="Yang Z."/>
            <person name="Spallek T."/>
            <person name="Conn C.E."/>
            <person name="Ichihashi Y."/>
            <person name="Cheong K."/>
            <person name="Cui S."/>
            <person name="Der J.P."/>
            <person name="Gundlach H."/>
            <person name="Jiao Y."/>
            <person name="Hori C."/>
            <person name="Ishida J.K."/>
            <person name="Kasahara H."/>
            <person name="Kiba T."/>
            <person name="Kim M.S."/>
            <person name="Koo N."/>
            <person name="Laohavisit A."/>
            <person name="Lee Y.H."/>
            <person name="Lumba S."/>
            <person name="McCourt P."/>
            <person name="Mortimer J.C."/>
            <person name="Mutuku J.M."/>
            <person name="Nomura T."/>
            <person name="Sasaki-Sekimoto Y."/>
            <person name="Seto Y."/>
            <person name="Wang Y."/>
            <person name="Wakatake T."/>
            <person name="Sakakibara H."/>
            <person name="Demura T."/>
            <person name="Yamaguchi S."/>
            <person name="Yoneyama K."/>
            <person name="Manabe R.I."/>
            <person name="Nelson D.C."/>
            <person name="Schulman A.H."/>
            <person name="Timko M.P."/>
            <person name="dePamphilis C.W."/>
            <person name="Choi D."/>
            <person name="Shirasu K."/>
        </authorList>
    </citation>
    <scope>NUCLEOTIDE SEQUENCE [LARGE SCALE GENOMIC DNA]</scope>
    <source>
        <strain evidence="2">cv. UVA1</strain>
    </source>
</reference>
<evidence type="ECO:0000313" key="1">
    <source>
        <dbReference type="EMBL" id="GER33849.1"/>
    </source>
</evidence>
<dbReference type="EMBL" id="BKCP01004805">
    <property type="protein sequence ID" value="GER33849.1"/>
    <property type="molecule type" value="Genomic_DNA"/>
</dbReference>
<organism evidence="1 2">
    <name type="scientific">Striga asiatica</name>
    <name type="common">Asiatic witchweed</name>
    <name type="synonym">Buchnera asiatica</name>
    <dbReference type="NCBI Taxonomy" id="4170"/>
    <lineage>
        <taxon>Eukaryota</taxon>
        <taxon>Viridiplantae</taxon>
        <taxon>Streptophyta</taxon>
        <taxon>Embryophyta</taxon>
        <taxon>Tracheophyta</taxon>
        <taxon>Spermatophyta</taxon>
        <taxon>Magnoliopsida</taxon>
        <taxon>eudicotyledons</taxon>
        <taxon>Gunneridae</taxon>
        <taxon>Pentapetalae</taxon>
        <taxon>asterids</taxon>
        <taxon>lamiids</taxon>
        <taxon>Lamiales</taxon>
        <taxon>Orobanchaceae</taxon>
        <taxon>Buchnereae</taxon>
        <taxon>Striga</taxon>
    </lineage>
</organism>
<keyword evidence="1" id="KW-0167">Capsid protein</keyword>
<keyword evidence="1" id="KW-0946">Virion</keyword>
<name>A0A5A7PMA5_STRAF</name>
<keyword evidence="2" id="KW-1185">Reference proteome</keyword>
<dbReference type="AlphaFoldDB" id="A0A5A7PMA5"/>